<dbReference type="Proteomes" id="UP001156398">
    <property type="component" value="Unassembled WGS sequence"/>
</dbReference>
<accession>A0AA90H7B7</accession>
<gene>
    <name evidence="6" type="ORF">POF43_029720</name>
    <name evidence="7" type="ORF">POF50_012400</name>
</gene>
<feature type="DNA-binding region" description="H-T-H motif" evidence="4">
    <location>
        <begin position="32"/>
        <end position="51"/>
    </location>
</feature>
<keyword evidence="2 4" id="KW-0238">DNA-binding</keyword>
<dbReference type="InterPro" id="IPR001647">
    <property type="entry name" value="HTH_TetR"/>
</dbReference>
<evidence type="ECO:0000313" key="6">
    <source>
        <dbReference type="EMBL" id="MDI5966861.1"/>
    </source>
</evidence>
<evidence type="ECO:0000256" key="4">
    <source>
        <dbReference type="PROSITE-ProRule" id="PRU00335"/>
    </source>
</evidence>
<dbReference type="EMBL" id="JAAGKO020000063">
    <property type="protein sequence ID" value="MDI5966861.1"/>
    <property type="molecule type" value="Genomic_DNA"/>
</dbReference>
<protein>
    <submittedName>
        <fullName evidence="7">TetR family transcriptional regulator</fullName>
    </submittedName>
</protein>
<dbReference type="PROSITE" id="PS50977">
    <property type="entry name" value="HTH_TETR_2"/>
    <property type="match status" value="1"/>
</dbReference>
<organism evidence="7">
    <name type="scientific">Streptantibioticus silvisoli</name>
    <dbReference type="NCBI Taxonomy" id="2705255"/>
    <lineage>
        <taxon>Bacteria</taxon>
        <taxon>Bacillati</taxon>
        <taxon>Actinomycetota</taxon>
        <taxon>Actinomycetes</taxon>
        <taxon>Kitasatosporales</taxon>
        <taxon>Streptomycetaceae</taxon>
        <taxon>Streptantibioticus</taxon>
    </lineage>
</organism>
<evidence type="ECO:0000256" key="1">
    <source>
        <dbReference type="ARBA" id="ARBA00023015"/>
    </source>
</evidence>
<evidence type="ECO:0000256" key="2">
    <source>
        <dbReference type="ARBA" id="ARBA00023125"/>
    </source>
</evidence>
<keyword evidence="8" id="KW-1185">Reference proteome</keyword>
<dbReference type="AlphaFoldDB" id="A0AA90H7B7"/>
<dbReference type="EMBL" id="JABXJJ020000013">
    <property type="protein sequence ID" value="MDI5970130.1"/>
    <property type="molecule type" value="Genomic_DNA"/>
</dbReference>
<dbReference type="RefSeq" id="WP_271316066.1">
    <property type="nucleotide sequence ID" value="NZ_JAAGKO020000063.1"/>
</dbReference>
<dbReference type="InterPro" id="IPR050109">
    <property type="entry name" value="HTH-type_TetR-like_transc_reg"/>
</dbReference>
<dbReference type="InterPro" id="IPR009057">
    <property type="entry name" value="Homeodomain-like_sf"/>
</dbReference>
<name>A0AA90H7B7_9ACTN</name>
<dbReference type="GO" id="GO:0000976">
    <property type="term" value="F:transcription cis-regulatory region binding"/>
    <property type="evidence" value="ECO:0007669"/>
    <property type="project" value="TreeGrafter"/>
</dbReference>
<dbReference type="Pfam" id="PF21597">
    <property type="entry name" value="TetR_C_43"/>
    <property type="match status" value="1"/>
</dbReference>
<comment type="caution">
    <text evidence="7">The sequence shown here is derived from an EMBL/GenBank/DDBJ whole genome shotgun (WGS) entry which is preliminary data.</text>
</comment>
<dbReference type="PANTHER" id="PTHR30055:SF234">
    <property type="entry name" value="HTH-TYPE TRANSCRIPTIONAL REGULATOR BETI"/>
    <property type="match status" value="1"/>
</dbReference>
<keyword evidence="3" id="KW-0804">Transcription</keyword>
<sequence>MTKPMRADARRNYQRLVEVATTAFAEHGADAPLEDIARRAQVGIGTLYRHFPDREELMAAVFQGELDALVTLAEQLRAEQPALTALNSWLRAVVAHTTAYRGLGRSLMAARAASMGVCQGTLRAAAAELLTGAQQAGQVRADARVDDLMHLACAIALAAERSPQDPRLADRLLDLAVEGLRTRAEE</sequence>
<keyword evidence="1" id="KW-0805">Transcription regulation</keyword>
<evidence type="ECO:0000313" key="7">
    <source>
        <dbReference type="EMBL" id="MDI5970130.1"/>
    </source>
</evidence>
<dbReference type="InterPro" id="IPR049445">
    <property type="entry name" value="TetR_SbtR-like_C"/>
</dbReference>
<dbReference type="PANTHER" id="PTHR30055">
    <property type="entry name" value="HTH-TYPE TRANSCRIPTIONAL REGULATOR RUTR"/>
    <property type="match status" value="1"/>
</dbReference>
<reference evidence="7 8" key="1">
    <citation type="submission" date="2023-05" db="EMBL/GenBank/DDBJ databases">
        <title>Streptantibioticus silvisoli sp. nov., acidotolerant actinomycetes 1 from pine litter.</title>
        <authorList>
            <person name="Swiecimska M."/>
            <person name="Golinska P."/>
            <person name="Sangal V."/>
            <person name="Wachnowicz B."/>
            <person name="Goodfellow M."/>
        </authorList>
    </citation>
    <scope>NUCLEOTIDE SEQUENCE</scope>
    <source>
        <strain evidence="7">SL13</strain>
        <strain evidence="6 8">SL54</strain>
    </source>
</reference>
<evidence type="ECO:0000313" key="8">
    <source>
        <dbReference type="Proteomes" id="UP001156398"/>
    </source>
</evidence>
<dbReference type="InterPro" id="IPR036271">
    <property type="entry name" value="Tet_transcr_reg_TetR-rel_C_sf"/>
</dbReference>
<proteinExistence type="predicted"/>
<dbReference type="Gene3D" id="1.10.357.10">
    <property type="entry name" value="Tetracycline Repressor, domain 2"/>
    <property type="match status" value="1"/>
</dbReference>
<evidence type="ECO:0000256" key="3">
    <source>
        <dbReference type="ARBA" id="ARBA00023163"/>
    </source>
</evidence>
<dbReference type="SUPFAM" id="SSF48498">
    <property type="entry name" value="Tetracyclin repressor-like, C-terminal domain"/>
    <property type="match status" value="1"/>
</dbReference>
<evidence type="ECO:0000259" key="5">
    <source>
        <dbReference type="PROSITE" id="PS50977"/>
    </source>
</evidence>
<dbReference type="GO" id="GO:0003700">
    <property type="term" value="F:DNA-binding transcription factor activity"/>
    <property type="evidence" value="ECO:0007669"/>
    <property type="project" value="TreeGrafter"/>
</dbReference>
<feature type="domain" description="HTH tetR-type" evidence="5">
    <location>
        <begin position="10"/>
        <end position="69"/>
    </location>
</feature>
<dbReference type="SUPFAM" id="SSF46689">
    <property type="entry name" value="Homeodomain-like"/>
    <property type="match status" value="1"/>
</dbReference>
<dbReference type="Pfam" id="PF00440">
    <property type="entry name" value="TetR_N"/>
    <property type="match status" value="1"/>
</dbReference>
<dbReference type="PRINTS" id="PR00455">
    <property type="entry name" value="HTHTETR"/>
</dbReference>